<protein>
    <recommendedName>
        <fullName evidence="4">Acid phosphatase</fullName>
    </recommendedName>
</protein>
<dbReference type="InterPro" id="IPR005519">
    <property type="entry name" value="Acid_phosphat_B-like"/>
</dbReference>
<keyword evidence="1" id="KW-0812">Transmembrane</keyword>
<dbReference type="InParanoid" id="A0A7J7E2L4"/>
<evidence type="ECO:0000313" key="2">
    <source>
        <dbReference type="EMBL" id="KAF5752546.1"/>
    </source>
</evidence>
<dbReference type="EMBL" id="JAAARO010000001">
    <property type="protein sequence ID" value="KAF5752546.1"/>
    <property type="molecule type" value="Genomic_DNA"/>
</dbReference>
<dbReference type="FunCoup" id="A0A7J7E2L4">
    <property type="interactions" value="30"/>
</dbReference>
<gene>
    <name evidence="2" type="ORF">HS088_TW01G00461</name>
</gene>
<dbReference type="InterPro" id="IPR023214">
    <property type="entry name" value="HAD_sf"/>
</dbReference>
<evidence type="ECO:0000256" key="1">
    <source>
        <dbReference type="SAM" id="Phobius"/>
    </source>
</evidence>
<organism evidence="2 3">
    <name type="scientific">Tripterygium wilfordii</name>
    <name type="common">Thunder God vine</name>
    <dbReference type="NCBI Taxonomy" id="458696"/>
    <lineage>
        <taxon>Eukaryota</taxon>
        <taxon>Viridiplantae</taxon>
        <taxon>Streptophyta</taxon>
        <taxon>Embryophyta</taxon>
        <taxon>Tracheophyta</taxon>
        <taxon>Spermatophyta</taxon>
        <taxon>Magnoliopsida</taxon>
        <taxon>eudicotyledons</taxon>
        <taxon>Gunneridae</taxon>
        <taxon>Pentapetalae</taxon>
        <taxon>rosids</taxon>
        <taxon>fabids</taxon>
        <taxon>Celastrales</taxon>
        <taxon>Celastraceae</taxon>
        <taxon>Tripterygium</taxon>
    </lineage>
</organism>
<proteinExistence type="predicted"/>
<keyword evidence="3" id="KW-1185">Reference proteome</keyword>
<dbReference type="PANTHER" id="PTHR31284">
    <property type="entry name" value="ACID PHOSPHATASE-LIKE PROTEIN"/>
    <property type="match status" value="1"/>
</dbReference>
<keyword evidence="1" id="KW-1133">Transmembrane helix</keyword>
<dbReference type="Pfam" id="PF03767">
    <property type="entry name" value="Acid_phosphat_B"/>
    <property type="match status" value="1"/>
</dbReference>
<dbReference type="Proteomes" id="UP000593562">
    <property type="component" value="Unassembled WGS sequence"/>
</dbReference>
<comment type="caution">
    <text evidence="2">The sequence shown here is derived from an EMBL/GenBank/DDBJ whole genome shotgun (WGS) entry which is preliminary data.</text>
</comment>
<evidence type="ECO:0000313" key="3">
    <source>
        <dbReference type="Proteomes" id="UP000593562"/>
    </source>
</evidence>
<reference evidence="2 3" key="1">
    <citation type="journal article" date="2020" name="Nat. Commun.">
        <title>Genome of Tripterygium wilfordii and identification of cytochrome P450 involved in triptolide biosynthesis.</title>
        <authorList>
            <person name="Tu L."/>
            <person name="Su P."/>
            <person name="Zhang Z."/>
            <person name="Gao L."/>
            <person name="Wang J."/>
            <person name="Hu T."/>
            <person name="Zhou J."/>
            <person name="Zhang Y."/>
            <person name="Zhao Y."/>
            <person name="Liu Y."/>
            <person name="Song Y."/>
            <person name="Tong Y."/>
            <person name="Lu Y."/>
            <person name="Yang J."/>
            <person name="Xu C."/>
            <person name="Jia M."/>
            <person name="Peters R.J."/>
            <person name="Huang L."/>
            <person name="Gao W."/>
        </authorList>
    </citation>
    <scope>NUCLEOTIDE SEQUENCE [LARGE SCALE GENOMIC DNA]</scope>
    <source>
        <strain evidence="3">cv. XIE 37</strain>
        <tissue evidence="2">Leaf</tissue>
    </source>
</reference>
<dbReference type="PANTHER" id="PTHR31284:SF22">
    <property type="entry name" value="ACID PHOSPHATASE"/>
    <property type="match status" value="1"/>
</dbReference>
<dbReference type="AlphaFoldDB" id="A0A7J7E2L4"/>
<sequence>MSAYAHQMERQFSTASASLSSRGNSDMGSRYVVESGFYMTAFAATIFIAALVTVGVLLITLLIALTVMLQSCQSKNSGVVEIQKLNEDYNYCTMYASHAELNNLGADGFPSVCLSVAIQYIKEHQYERDLNFTMSMIERYFESVLPLDDRLDVVLIDIDDIVPLNSWKTNPLTYGLDRYRRGDCFEEAKHLKYTFFLRLYIKLRESGWPLILLSRKPERQRNATTEHLLSAGYSGWYSLIMRLDDEMRLESREYFSSRRALLLKEGFRLSAIISSQMDALTGQYLGKGIFKLPNPIYFSFEQNRNISYKAQ</sequence>
<keyword evidence="1" id="KW-0472">Membrane</keyword>
<dbReference type="OrthoDB" id="1900337at2759"/>
<dbReference type="Gene3D" id="3.40.50.1000">
    <property type="entry name" value="HAD superfamily/HAD-like"/>
    <property type="match status" value="1"/>
</dbReference>
<accession>A0A7J7E2L4</accession>
<feature type="transmembrane region" description="Helical" evidence="1">
    <location>
        <begin position="37"/>
        <end position="65"/>
    </location>
</feature>
<name>A0A7J7E2L4_TRIWF</name>
<evidence type="ECO:0008006" key="4">
    <source>
        <dbReference type="Google" id="ProtNLM"/>
    </source>
</evidence>